<dbReference type="OrthoDB" id="681537at2759"/>
<sequence>MESEMQGASEDDLPAKAAAVSGGNELGYEEEARLVAEARASWERKAKGEESDDEEDPEMLSVYHAYTWNCLYFGYFGRFEDTTRIPPARFTDEPPGERRCSAYPSETLQVFSVRVAAVTGGLQWPLHVDHNRNMAFDRARDDCQILTREAPDLRLTGSSRAVLLLDPVTFEVDLKVRGRTEPEDEHLSFLAAPFLSMQPADSCLRRRAYTSKLSTLKFTLGIIVSSVEATISARVSGGSWPNGLRARVILLDSGDGELPPDGDIDGAIALDRRVASVEVSGELIVSVRALQGGEIVAHGEMGFKARKAGRSSDTLDVGFCQVVSVAWSLF</sequence>
<dbReference type="EMBL" id="CM009749">
    <property type="protein sequence ID" value="PUZ76312.1"/>
    <property type="molecule type" value="Genomic_DNA"/>
</dbReference>
<proteinExistence type="predicted"/>
<dbReference type="PANTHER" id="PTHR33065:SF177">
    <property type="entry name" value="OS08G0141000 PROTEIN"/>
    <property type="match status" value="1"/>
</dbReference>
<protein>
    <recommendedName>
        <fullName evidence="2">DUF6598 domain-containing protein</fullName>
    </recommendedName>
</protein>
<organism evidence="3 4">
    <name type="scientific">Panicum hallii var. hallii</name>
    <dbReference type="NCBI Taxonomy" id="1504633"/>
    <lineage>
        <taxon>Eukaryota</taxon>
        <taxon>Viridiplantae</taxon>
        <taxon>Streptophyta</taxon>
        <taxon>Embryophyta</taxon>
        <taxon>Tracheophyta</taxon>
        <taxon>Spermatophyta</taxon>
        <taxon>Magnoliopsida</taxon>
        <taxon>Liliopsida</taxon>
        <taxon>Poales</taxon>
        <taxon>Poaceae</taxon>
        <taxon>PACMAD clade</taxon>
        <taxon>Panicoideae</taxon>
        <taxon>Panicodae</taxon>
        <taxon>Paniceae</taxon>
        <taxon>Panicinae</taxon>
        <taxon>Panicum</taxon>
        <taxon>Panicum sect. Panicum</taxon>
    </lineage>
</organism>
<evidence type="ECO:0000256" key="1">
    <source>
        <dbReference type="SAM" id="MobiDB-lite"/>
    </source>
</evidence>
<dbReference type="Proteomes" id="UP000244336">
    <property type="component" value="Chromosome 1"/>
</dbReference>
<dbReference type="InterPro" id="IPR046533">
    <property type="entry name" value="DUF6598"/>
</dbReference>
<keyword evidence="4" id="KW-1185">Reference proteome</keyword>
<feature type="domain" description="DUF6598" evidence="2">
    <location>
        <begin position="107"/>
        <end position="322"/>
    </location>
</feature>
<evidence type="ECO:0000259" key="2">
    <source>
        <dbReference type="Pfam" id="PF20241"/>
    </source>
</evidence>
<dbReference type="PANTHER" id="PTHR33065">
    <property type="entry name" value="OS07G0486400 PROTEIN"/>
    <property type="match status" value="1"/>
</dbReference>
<gene>
    <name evidence="3" type="ORF">GQ55_1G279900</name>
</gene>
<dbReference type="Pfam" id="PF20241">
    <property type="entry name" value="DUF6598"/>
    <property type="match status" value="1"/>
</dbReference>
<evidence type="ECO:0000313" key="4">
    <source>
        <dbReference type="Proteomes" id="UP000244336"/>
    </source>
</evidence>
<reference evidence="3 4" key="1">
    <citation type="submission" date="2018-04" db="EMBL/GenBank/DDBJ databases">
        <title>WGS assembly of Panicum hallii var. hallii HAL2.</title>
        <authorList>
            <person name="Lovell J."/>
            <person name="Jenkins J."/>
            <person name="Lowry D."/>
            <person name="Mamidi S."/>
            <person name="Sreedasyam A."/>
            <person name="Weng X."/>
            <person name="Barry K."/>
            <person name="Bonette J."/>
            <person name="Campitelli B."/>
            <person name="Daum C."/>
            <person name="Gordon S."/>
            <person name="Gould B."/>
            <person name="Lipzen A."/>
            <person name="MacQueen A."/>
            <person name="Palacio-Mejia J."/>
            <person name="Plott C."/>
            <person name="Shakirov E."/>
            <person name="Shu S."/>
            <person name="Yoshinaga Y."/>
            <person name="Zane M."/>
            <person name="Rokhsar D."/>
            <person name="Grimwood J."/>
            <person name="Schmutz J."/>
            <person name="Juenger T."/>
        </authorList>
    </citation>
    <scope>NUCLEOTIDE SEQUENCE [LARGE SCALE GENOMIC DNA]</scope>
    <source>
        <strain evidence="4">cv. HAL2</strain>
    </source>
</reference>
<accession>A0A2T7F8B4</accession>
<feature type="region of interest" description="Disordered" evidence="1">
    <location>
        <begin position="1"/>
        <end position="24"/>
    </location>
</feature>
<dbReference type="Gramene" id="PUZ76312">
    <property type="protein sequence ID" value="PUZ76312"/>
    <property type="gene ID" value="GQ55_1G279900"/>
</dbReference>
<evidence type="ECO:0000313" key="3">
    <source>
        <dbReference type="EMBL" id="PUZ76312.1"/>
    </source>
</evidence>
<dbReference type="AlphaFoldDB" id="A0A2T7F8B4"/>
<name>A0A2T7F8B4_9POAL</name>